<protein>
    <recommendedName>
        <fullName evidence="1">RNA ligase domain-containing protein</fullName>
    </recommendedName>
</protein>
<keyword evidence="3" id="KW-1185">Reference proteome</keyword>
<dbReference type="Proteomes" id="UP001156882">
    <property type="component" value="Unassembled WGS sequence"/>
</dbReference>
<dbReference type="SUPFAM" id="SSF56091">
    <property type="entry name" value="DNA ligase/mRNA capping enzyme, catalytic domain"/>
    <property type="match status" value="1"/>
</dbReference>
<dbReference type="Pfam" id="PF09414">
    <property type="entry name" value="RNA_ligase"/>
    <property type="match status" value="1"/>
</dbReference>
<reference evidence="3" key="1">
    <citation type="journal article" date="2019" name="Int. J. Syst. Evol. Microbiol.">
        <title>The Global Catalogue of Microorganisms (GCM) 10K type strain sequencing project: providing services to taxonomists for standard genome sequencing and annotation.</title>
        <authorList>
            <consortium name="The Broad Institute Genomics Platform"/>
            <consortium name="The Broad Institute Genome Sequencing Center for Infectious Disease"/>
            <person name="Wu L."/>
            <person name="Ma J."/>
        </authorList>
    </citation>
    <scope>NUCLEOTIDE SEQUENCE [LARGE SCALE GENOMIC DNA]</scope>
    <source>
        <strain evidence="3">NBRC 101365</strain>
    </source>
</reference>
<dbReference type="EMBL" id="BSPC01000034">
    <property type="protein sequence ID" value="GLS20772.1"/>
    <property type="molecule type" value="Genomic_DNA"/>
</dbReference>
<dbReference type="RefSeq" id="WP_284313852.1">
    <property type="nucleotide sequence ID" value="NZ_BSPC01000034.1"/>
</dbReference>
<name>A0ABQ6CR84_9HYPH</name>
<dbReference type="NCBIfam" id="TIGR02306">
    <property type="entry name" value="RNA_lig_DRB0094"/>
    <property type="match status" value="1"/>
</dbReference>
<gene>
    <name evidence="2" type="ORF">GCM10007874_37890</name>
</gene>
<dbReference type="InterPro" id="IPR021122">
    <property type="entry name" value="RNA_ligase_dom_REL/Rnl2"/>
</dbReference>
<organism evidence="2 3">
    <name type="scientific">Labrys miyagiensis</name>
    <dbReference type="NCBI Taxonomy" id="346912"/>
    <lineage>
        <taxon>Bacteria</taxon>
        <taxon>Pseudomonadati</taxon>
        <taxon>Pseudomonadota</taxon>
        <taxon>Alphaproteobacteria</taxon>
        <taxon>Hyphomicrobiales</taxon>
        <taxon>Xanthobacteraceae</taxon>
        <taxon>Labrys</taxon>
    </lineage>
</organism>
<evidence type="ECO:0000313" key="3">
    <source>
        <dbReference type="Proteomes" id="UP001156882"/>
    </source>
</evidence>
<comment type="caution">
    <text evidence="2">The sequence shown here is derived from an EMBL/GenBank/DDBJ whole genome shotgun (WGS) entry which is preliminary data.</text>
</comment>
<dbReference type="InterPro" id="IPR012646">
    <property type="entry name" value="RNA_ligase_DRB0094"/>
</dbReference>
<accession>A0ABQ6CR84</accession>
<dbReference type="Gene3D" id="3.30.470.30">
    <property type="entry name" value="DNA ligase/mRNA capping enzyme"/>
    <property type="match status" value="1"/>
</dbReference>
<dbReference type="Pfam" id="PF21189">
    <property type="entry name" value="PHA02142"/>
    <property type="match status" value="1"/>
</dbReference>
<evidence type="ECO:0000259" key="1">
    <source>
        <dbReference type="Pfam" id="PF09414"/>
    </source>
</evidence>
<proteinExistence type="predicted"/>
<evidence type="ECO:0000313" key="2">
    <source>
        <dbReference type="EMBL" id="GLS20772.1"/>
    </source>
</evidence>
<feature type="domain" description="RNA ligase" evidence="1">
    <location>
        <begin position="167"/>
        <end position="332"/>
    </location>
</feature>
<sequence>MRNLVTIRRIDTIRPIPDADAIECATTEGWEIVIKKGEFQPGEACIYFEIDSFLPAEDPRYDFLMKNKTNWEGREGVRLRTVKLRGQISQGLALSREIFPELREFEHPRDRQVDLSDRLGILKWEAPIPASLAGEVEGAMPSFIRKTDQERIQNLAHLLHEQRDQAFEVTVKLDGSSITLFRQDQSLGVCGRNWWLRETASNTLWRVARRDRVLEALEAYGRNLALQGELVGEGIQGNNEKLKGQHIYLYDIFDIDRQAYLGREARSQAIAGLRERGASIEEVPFLEVTTLDRFGGDMKTILAYAEGSSLNPQRDREGVVFKRLDGEISFKAIANKYLIKNADR</sequence>